<dbReference type="AlphaFoldDB" id="A0A9N7ZBJ2"/>
<protein>
    <submittedName>
        <fullName evidence="1">Uncharacterized protein</fullName>
    </submittedName>
</protein>
<evidence type="ECO:0000313" key="2">
    <source>
        <dbReference type="Proteomes" id="UP001153269"/>
    </source>
</evidence>
<proteinExistence type="predicted"/>
<accession>A0A9N7ZBJ2</accession>
<sequence length="69" mass="7219">MGPPGSVPYPVQASLQLHDAERVPACGGHSPITSSVPAEHLRTEAGLSPGRSTYQWVACEAQIAHPGEM</sequence>
<reference evidence="1" key="1">
    <citation type="submission" date="2020-03" db="EMBL/GenBank/DDBJ databases">
        <authorList>
            <person name="Weist P."/>
        </authorList>
    </citation>
    <scope>NUCLEOTIDE SEQUENCE</scope>
</reference>
<comment type="caution">
    <text evidence="1">The sequence shown here is derived from an EMBL/GenBank/DDBJ whole genome shotgun (WGS) entry which is preliminary data.</text>
</comment>
<keyword evidence="2" id="KW-1185">Reference proteome</keyword>
<gene>
    <name evidence="1" type="ORF">PLEPLA_LOCUS44810</name>
</gene>
<evidence type="ECO:0000313" key="1">
    <source>
        <dbReference type="EMBL" id="CAB1457007.1"/>
    </source>
</evidence>
<name>A0A9N7ZBJ2_PLEPL</name>
<organism evidence="1 2">
    <name type="scientific">Pleuronectes platessa</name>
    <name type="common">European plaice</name>
    <dbReference type="NCBI Taxonomy" id="8262"/>
    <lineage>
        <taxon>Eukaryota</taxon>
        <taxon>Metazoa</taxon>
        <taxon>Chordata</taxon>
        <taxon>Craniata</taxon>
        <taxon>Vertebrata</taxon>
        <taxon>Euteleostomi</taxon>
        <taxon>Actinopterygii</taxon>
        <taxon>Neopterygii</taxon>
        <taxon>Teleostei</taxon>
        <taxon>Neoteleostei</taxon>
        <taxon>Acanthomorphata</taxon>
        <taxon>Carangaria</taxon>
        <taxon>Pleuronectiformes</taxon>
        <taxon>Pleuronectoidei</taxon>
        <taxon>Pleuronectidae</taxon>
        <taxon>Pleuronectes</taxon>
    </lineage>
</organism>
<dbReference type="Proteomes" id="UP001153269">
    <property type="component" value="Unassembled WGS sequence"/>
</dbReference>
<dbReference type="EMBL" id="CADEAL010004322">
    <property type="protein sequence ID" value="CAB1457007.1"/>
    <property type="molecule type" value="Genomic_DNA"/>
</dbReference>